<gene>
    <name evidence="5" type="ORF">CSEC_1069</name>
</gene>
<feature type="repeat" description="WD" evidence="3">
    <location>
        <begin position="222"/>
        <end position="261"/>
    </location>
</feature>
<keyword evidence="6" id="KW-1185">Reference proteome</keyword>
<dbReference type="Pfam" id="PF12937">
    <property type="entry name" value="F-box-like"/>
    <property type="match status" value="1"/>
</dbReference>
<dbReference type="Pfam" id="PF00400">
    <property type="entry name" value="WD40"/>
    <property type="match status" value="4"/>
</dbReference>
<dbReference type="eggNOG" id="COG2319">
    <property type="taxonomic scope" value="Bacteria"/>
</dbReference>
<feature type="repeat" description="WD" evidence="3">
    <location>
        <begin position="182"/>
        <end position="221"/>
    </location>
</feature>
<dbReference type="PROSITE" id="PS00678">
    <property type="entry name" value="WD_REPEATS_1"/>
    <property type="match status" value="2"/>
</dbReference>
<dbReference type="SUPFAM" id="SSF81383">
    <property type="entry name" value="F-box domain"/>
    <property type="match status" value="1"/>
</dbReference>
<accession>A0A090D1L2</accession>
<feature type="repeat" description="WD" evidence="3">
    <location>
        <begin position="342"/>
        <end position="381"/>
    </location>
</feature>
<dbReference type="STRING" id="1437425.CSEC_1069"/>
<dbReference type="EMBL" id="CCEJ010000004">
    <property type="protein sequence ID" value="CDR33895.1"/>
    <property type="molecule type" value="Genomic_DNA"/>
</dbReference>
<dbReference type="PANTHER" id="PTHR22847">
    <property type="entry name" value="WD40 REPEAT PROTEIN"/>
    <property type="match status" value="1"/>
</dbReference>
<dbReference type="SUPFAM" id="SSF50978">
    <property type="entry name" value="WD40 repeat-like"/>
    <property type="match status" value="1"/>
</dbReference>
<dbReference type="PROSITE" id="PS50294">
    <property type="entry name" value="WD_REPEATS_REGION"/>
    <property type="match status" value="3"/>
</dbReference>
<dbReference type="Proteomes" id="UP000031552">
    <property type="component" value="Unassembled WGS sequence"/>
</dbReference>
<keyword evidence="2" id="KW-0677">Repeat</keyword>
<dbReference type="PROSITE" id="PS50082">
    <property type="entry name" value="WD_REPEATS_2"/>
    <property type="match status" value="4"/>
</dbReference>
<evidence type="ECO:0000259" key="4">
    <source>
        <dbReference type="PROSITE" id="PS50181"/>
    </source>
</evidence>
<dbReference type="PROSITE" id="PS50181">
    <property type="entry name" value="FBOX"/>
    <property type="match status" value="1"/>
</dbReference>
<dbReference type="SMART" id="SM00256">
    <property type="entry name" value="FBOX"/>
    <property type="match status" value="1"/>
</dbReference>
<dbReference type="PANTHER" id="PTHR22847:SF637">
    <property type="entry name" value="WD REPEAT DOMAIN 5B"/>
    <property type="match status" value="1"/>
</dbReference>
<reference evidence="5" key="2">
    <citation type="submission" date="2014-09" db="EMBL/GenBank/DDBJ databases">
        <title>Criblamydia sequanensis harbors a mega-plasmid encoding arsenite resistance.</title>
        <authorList>
            <person name="Bertelli C."/>
            <person name="Goesmann A."/>
            <person name="Greub G."/>
        </authorList>
    </citation>
    <scope>NUCLEOTIDE SEQUENCE [LARGE SCALE GENOMIC DNA]</scope>
    <source>
        <strain evidence="5">CRIB-18</strain>
    </source>
</reference>
<evidence type="ECO:0000256" key="1">
    <source>
        <dbReference type="ARBA" id="ARBA00022574"/>
    </source>
</evidence>
<feature type="repeat" description="WD" evidence="3">
    <location>
        <begin position="158"/>
        <end position="181"/>
    </location>
</feature>
<dbReference type="InterPro" id="IPR036047">
    <property type="entry name" value="F-box-like_dom_sf"/>
</dbReference>
<dbReference type="Gene3D" id="1.20.1280.50">
    <property type="match status" value="1"/>
</dbReference>
<dbReference type="InterPro" id="IPR001810">
    <property type="entry name" value="F-box_dom"/>
</dbReference>
<organism evidence="5 6">
    <name type="scientific">Candidatus Criblamydia sequanensis CRIB-18</name>
    <dbReference type="NCBI Taxonomy" id="1437425"/>
    <lineage>
        <taxon>Bacteria</taxon>
        <taxon>Pseudomonadati</taxon>
        <taxon>Chlamydiota</taxon>
        <taxon>Chlamydiia</taxon>
        <taxon>Parachlamydiales</taxon>
        <taxon>Candidatus Criblamydiaceae</taxon>
        <taxon>Candidatus Criblamydia</taxon>
    </lineage>
</organism>
<reference evidence="5" key="1">
    <citation type="submission" date="2013-12" db="EMBL/GenBank/DDBJ databases">
        <authorList>
            <person name="Linke B."/>
        </authorList>
    </citation>
    <scope>NUCLEOTIDE SEQUENCE [LARGE SCALE GENOMIC DNA]</scope>
    <source>
        <strain evidence="5">CRIB-18</strain>
    </source>
</reference>
<dbReference type="CDD" id="cd00200">
    <property type="entry name" value="WD40"/>
    <property type="match status" value="1"/>
</dbReference>
<dbReference type="OrthoDB" id="422888at2"/>
<proteinExistence type="predicted"/>
<feature type="domain" description="F-box" evidence="4">
    <location>
        <begin position="29"/>
        <end position="81"/>
    </location>
</feature>
<dbReference type="RefSeq" id="WP_041017424.1">
    <property type="nucleotide sequence ID" value="NZ_CCEJ010000004.1"/>
</dbReference>
<comment type="caution">
    <text evidence="5">The sequence shown here is derived from an EMBL/GenBank/DDBJ whole genome shotgun (WGS) entry which is preliminary data.</text>
</comment>
<evidence type="ECO:0000313" key="5">
    <source>
        <dbReference type="EMBL" id="CDR33895.1"/>
    </source>
</evidence>
<dbReference type="InterPro" id="IPR020472">
    <property type="entry name" value="WD40_PAC1"/>
</dbReference>
<dbReference type="InterPro" id="IPR001680">
    <property type="entry name" value="WD40_rpt"/>
</dbReference>
<dbReference type="Gene3D" id="2.130.10.10">
    <property type="entry name" value="YVTN repeat-like/Quinoprotein amine dehydrogenase"/>
    <property type="match status" value="1"/>
</dbReference>
<dbReference type="InterPro" id="IPR019775">
    <property type="entry name" value="WD40_repeat_CS"/>
</dbReference>
<dbReference type="InterPro" id="IPR036322">
    <property type="entry name" value="WD40_repeat_dom_sf"/>
</dbReference>
<name>A0A090D1L2_9BACT</name>
<evidence type="ECO:0000256" key="2">
    <source>
        <dbReference type="ARBA" id="ARBA00022737"/>
    </source>
</evidence>
<keyword evidence="1 3" id="KW-0853">WD repeat</keyword>
<evidence type="ECO:0000256" key="3">
    <source>
        <dbReference type="PROSITE-ProRule" id="PRU00221"/>
    </source>
</evidence>
<dbReference type="InterPro" id="IPR015943">
    <property type="entry name" value="WD40/YVTN_repeat-like_dom_sf"/>
</dbReference>
<evidence type="ECO:0000313" key="6">
    <source>
        <dbReference type="Proteomes" id="UP000031552"/>
    </source>
</evidence>
<dbReference type="AlphaFoldDB" id="A0A090D1L2"/>
<dbReference type="SMART" id="SM00320">
    <property type="entry name" value="WD40"/>
    <property type="match status" value="6"/>
</dbReference>
<protein>
    <recommendedName>
        <fullName evidence="4">F-box domain-containing protein</fullName>
    </recommendedName>
</protein>
<dbReference type="PRINTS" id="PR00320">
    <property type="entry name" value="GPROTEINBRPT"/>
</dbReference>
<sequence length="417" mass="48032">MLSSVNKTERHFAPFSEIEDLRELSECGETATANLPDEIVLNILSYLDFLSLHLKTGLTCRRWKRLSYDKALLKLCFFRSLEDSAKTHEQECLERNALARSSTSKRSKIDDTEYFFYEIRGDLYMRSKKFQPTWAVLNLEEFQPSSWAIECMKIREDLIYSSAHDNTIQVWDRDSGKRIMRLEGHNNRVSCLQVDLKYIYSGSWDNTIRVWDKESGSAVKVLEGHKNSVSCLQVANGKAYSGGYDNKILIWDMESGKVLQELEGHLNYIKCLEVADGIIYSFTSTHVIHIWNSESGELLKKLVGPKNGISSIRILNGKIYIGCCDGKIRIWESKSGNQIKELEGHESNVIYLQVLDGKIISASRDKTIRIWDAESGEMLKRLDGRRPGSEFFVSIHIYRGKIYAEYNDGILWVWEFI</sequence>